<keyword evidence="1" id="KW-0472">Membrane</keyword>
<dbReference type="InterPro" id="IPR006837">
    <property type="entry name" value="Divergent_DAC"/>
</dbReference>
<feature type="transmembrane region" description="Helical" evidence="1">
    <location>
        <begin position="6"/>
        <end position="26"/>
    </location>
</feature>
<dbReference type="Gene3D" id="3.20.20.370">
    <property type="entry name" value="Glycoside hydrolase/deacetylase"/>
    <property type="match status" value="1"/>
</dbReference>
<proteinExistence type="predicted"/>
<reference evidence="2" key="1">
    <citation type="journal article" date="2020" name="mSystems">
        <title>Genome- and Community-Level Interaction Insights into Carbon Utilization and Element Cycling Functions of Hydrothermarchaeota in Hydrothermal Sediment.</title>
        <authorList>
            <person name="Zhou Z."/>
            <person name="Liu Y."/>
            <person name="Xu W."/>
            <person name="Pan J."/>
            <person name="Luo Z.H."/>
            <person name="Li M."/>
        </authorList>
    </citation>
    <scope>NUCLEOTIDE SEQUENCE [LARGE SCALE GENOMIC DNA]</scope>
    <source>
        <strain evidence="2">HyVt-92</strain>
    </source>
</reference>
<dbReference type="AlphaFoldDB" id="A0A7V5HYX6"/>
<evidence type="ECO:0000256" key="1">
    <source>
        <dbReference type="SAM" id="Phobius"/>
    </source>
</evidence>
<dbReference type="SUPFAM" id="SSF88713">
    <property type="entry name" value="Glycoside hydrolase/deacetylase"/>
    <property type="match status" value="1"/>
</dbReference>
<dbReference type="GO" id="GO:0005975">
    <property type="term" value="P:carbohydrate metabolic process"/>
    <property type="evidence" value="ECO:0007669"/>
    <property type="project" value="InterPro"/>
</dbReference>
<dbReference type="Pfam" id="PF04748">
    <property type="entry name" value="Polysacc_deac_2"/>
    <property type="match status" value="1"/>
</dbReference>
<keyword evidence="1" id="KW-1133">Transmembrane helix</keyword>
<dbReference type="PANTHER" id="PTHR30105:SF2">
    <property type="entry name" value="DIVERGENT POLYSACCHARIDE DEACETYLASE SUPERFAMILY"/>
    <property type="match status" value="1"/>
</dbReference>
<sequence length="357" mass="41185">MGRKVINYILTGLGIIIFALSLTVYYQYRELWIARNFSDVDAAFQTQIKSLGLFEVEKEVKRKGFPFPQIRAEVKVKVPLSFSLDDLLKGVKERFSPPEFEVIRLEEENGREFYKIHLDIGKNKTLTHRITFWLKKAKIALLIDDFGYTDNGKLIKIFFEEINVPFTISIIPGTPFVREVAEKAHRKGKQILVHLPMQPAGEFKNSYRWIILKGMSKEKIRKTVKEAVESIPYAEGLNNHMGSLATTKKEIMEPLLQVLKEKKMFFVDSRTSPFSVGYSLARKMGVKSTFNCVFLDNKKEETYIEGQFKKLILEATEKGWAVGLAHSDIRTAFALKKIIEKCDRRKIEFVLCSEVLK</sequence>
<dbReference type="Proteomes" id="UP000886070">
    <property type="component" value="Unassembled WGS sequence"/>
</dbReference>
<gene>
    <name evidence="2" type="ORF">ENL39_03235</name>
</gene>
<dbReference type="EMBL" id="DRTT01000093">
    <property type="protein sequence ID" value="HHF98484.1"/>
    <property type="molecule type" value="Genomic_DNA"/>
</dbReference>
<organism evidence="2">
    <name type="scientific">Aerophobetes bacterium</name>
    <dbReference type="NCBI Taxonomy" id="2030807"/>
    <lineage>
        <taxon>Bacteria</taxon>
        <taxon>Candidatus Aerophobota</taxon>
    </lineage>
</organism>
<evidence type="ECO:0000313" key="2">
    <source>
        <dbReference type="EMBL" id="HHF98484.1"/>
    </source>
</evidence>
<dbReference type="InterPro" id="IPR011330">
    <property type="entry name" value="Glyco_hydro/deAcase_b/a-brl"/>
</dbReference>
<dbReference type="CDD" id="cd10936">
    <property type="entry name" value="CE4_DAC2"/>
    <property type="match status" value="1"/>
</dbReference>
<keyword evidence="1" id="KW-0812">Transmembrane</keyword>
<accession>A0A7V5HYX6</accession>
<protein>
    <submittedName>
        <fullName evidence="2">Divergent polysaccharide deacetylase family protein</fullName>
    </submittedName>
</protein>
<dbReference type="PANTHER" id="PTHR30105">
    <property type="entry name" value="UNCHARACTERIZED YIBQ-RELATED"/>
    <property type="match status" value="1"/>
</dbReference>
<name>A0A7V5HYX6_UNCAE</name>
<comment type="caution">
    <text evidence="2">The sequence shown here is derived from an EMBL/GenBank/DDBJ whole genome shotgun (WGS) entry which is preliminary data.</text>
</comment>